<dbReference type="AlphaFoldDB" id="A0A9D0ZQY3"/>
<evidence type="ECO:0000256" key="12">
    <source>
        <dbReference type="HAMAP-Rule" id="MF_00068"/>
    </source>
</evidence>
<dbReference type="PANTHER" id="PTHR10088:SF4">
    <property type="entry name" value="GLUCOKINASE REGULATORY PROTEIN"/>
    <property type="match status" value="1"/>
</dbReference>
<comment type="catalytic activity">
    <reaction evidence="4 12">
        <text>N-acetyl-D-muramate 6-phosphate + H2O = N-acetyl-D-glucosamine 6-phosphate + (R)-lactate</text>
        <dbReference type="Rhea" id="RHEA:26410"/>
        <dbReference type="ChEBI" id="CHEBI:15377"/>
        <dbReference type="ChEBI" id="CHEBI:16004"/>
        <dbReference type="ChEBI" id="CHEBI:57513"/>
        <dbReference type="ChEBI" id="CHEBI:58722"/>
        <dbReference type="EC" id="4.2.1.126"/>
    </reaction>
</comment>
<dbReference type="PROSITE" id="PS51464">
    <property type="entry name" value="SIS"/>
    <property type="match status" value="1"/>
</dbReference>
<comment type="function">
    <text evidence="12">Specifically catalyzes the cleavage of the D-lactyl ether substituent of MurNAc 6-phosphate, producing GlcNAc 6-phosphate and D-lactate.</text>
</comment>
<dbReference type="HAMAP" id="MF_00068">
    <property type="entry name" value="MurQ"/>
    <property type="match status" value="1"/>
</dbReference>
<feature type="domain" description="SIS" evidence="13">
    <location>
        <begin position="57"/>
        <end position="220"/>
    </location>
</feature>
<dbReference type="NCBIfam" id="TIGR00274">
    <property type="entry name" value="N-acetylmuramic acid 6-phosphate etherase"/>
    <property type="match status" value="1"/>
</dbReference>
<feature type="active site" evidence="12">
    <location>
        <position position="116"/>
    </location>
</feature>
<dbReference type="PROSITE" id="PS01272">
    <property type="entry name" value="GCKR"/>
    <property type="match status" value="1"/>
</dbReference>
<evidence type="ECO:0000256" key="6">
    <source>
        <dbReference type="ARBA" id="ARBA00060672"/>
    </source>
</evidence>
<comment type="pathway">
    <text evidence="12">Amino-sugar metabolism; N-acetylmuramate degradation.</text>
</comment>
<evidence type="ECO:0000256" key="7">
    <source>
        <dbReference type="ARBA" id="ARBA00061234"/>
    </source>
</evidence>
<keyword evidence="3 12" id="KW-0119">Carbohydrate metabolism</keyword>
<dbReference type="FunFam" id="3.40.50.10490:FF:000014">
    <property type="entry name" value="N-acetylmuramic acid 6-phosphate etherase"/>
    <property type="match status" value="1"/>
</dbReference>
<dbReference type="Proteomes" id="UP000824260">
    <property type="component" value="Unassembled WGS sequence"/>
</dbReference>
<dbReference type="InterPro" id="IPR005488">
    <property type="entry name" value="Etherase_MurQ"/>
</dbReference>
<dbReference type="InterPro" id="IPR005486">
    <property type="entry name" value="Glucokinase_regulatory_CS"/>
</dbReference>
<dbReference type="EMBL" id="DVFZ01000120">
    <property type="protein sequence ID" value="HIQ83986.1"/>
    <property type="molecule type" value="Genomic_DNA"/>
</dbReference>
<keyword evidence="2 12" id="KW-0456">Lyase</keyword>
<feature type="active site" description="Proton donor" evidence="12">
    <location>
        <position position="85"/>
    </location>
</feature>
<dbReference type="GO" id="GO:0046348">
    <property type="term" value="P:amino sugar catabolic process"/>
    <property type="evidence" value="ECO:0007669"/>
    <property type="project" value="InterPro"/>
</dbReference>
<evidence type="ECO:0000256" key="3">
    <source>
        <dbReference type="ARBA" id="ARBA00023277"/>
    </source>
</evidence>
<dbReference type="GO" id="GO:0009254">
    <property type="term" value="P:peptidoglycan turnover"/>
    <property type="evidence" value="ECO:0007669"/>
    <property type="project" value="TreeGrafter"/>
</dbReference>
<evidence type="ECO:0000256" key="8">
    <source>
        <dbReference type="ARBA" id="ARBA00067056"/>
    </source>
</evidence>
<comment type="similarity">
    <text evidence="7 12">Belongs to the GCKR-like family. MurNAc-6-P etherase subfamily.</text>
</comment>
<comment type="miscellaneous">
    <text evidence="12">A lyase-type mechanism (elimination/hydration) is suggested for the cleavage of the lactyl ether bond of MurNAc 6-phosphate, with the formation of an alpha,beta-unsaturated aldehyde intermediate with (E)-stereochemistry, followed by the syn addition of water to give product.</text>
</comment>
<dbReference type="InterPro" id="IPR001347">
    <property type="entry name" value="SIS_dom"/>
</dbReference>
<evidence type="ECO:0000256" key="10">
    <source>
        <dbReference type="ARBA" id="ARBA00077905"/>
    </source>
</evidence>
<evidence type="ECO:0000256" key="1">
    <source>
        <dbReference type="ARBA" id="ARBA00011738"/>
    </source>
</evidence>
<evidence type="ECO:0000256" key="11">
    <source>
        <dbReference type="ARBA" id="ARBA00084049"/>
    </source>
</evidence>
<dbReference type="Pfam" id="PF22645">
    <property type="entry name" value="GKRP_SIS_N"/>
    <property type="match status" value="1"/>
</dbReference>
<dbReference type="InterPro" id="IPR046348">
    <property type="entry name" value="SIS_dom_sf"/>
</dbReference>
<evidence type="ECO:0000256" key="5">
    <source>
        <dbReference type="ARBA" id="ARBA00060595"/>
    </source>
</evidence>
<reference evidence="14" key="1">
    <citation type="submission" date="2020-10" db="EMBL/GenBank/DDBJ databases">
        <authorList>
            <person name="Gilroy R."/>
        </authorList>
    </citation>
    <scope>NUCLEOTIDE SEQUENCE</scope>
    <source>
        <strain evidence="14">ChiSjej6B24-2974</strain>
    </source>
</reference>
<dbReference type="GO" id="GO:0016835">
    <property type="term" value="F:carbon-oxygen lyase activity"/>
    <property type="evidence" value="ECO:0007669"/>
    <property type="project" value="UniProtKB-UniRule"/>
</dbReference>
<dbReference type="GO" id="GO:0016803">
    <property type="term" value="F:ether hydrolase activity"/>
    <property type="evidence" value="ECO:0007669"/>
    <property type="project" value="TreeGrafter"/>
</dbReference>
<gene>
    <name evidence="12 14" type="primary">murQ</name>
    <name evidence="14" type="ORF">IAA52_12910</name>
</gene>
<dbReference type="Gene3D" id="3.40.50.10490">
    <property type="entry name" value="Glucose-6-phosphate isomerase like protein, domain 1"/>
    <property type="match status" value="1"/>
</dbReference>
<dbReference type="NCBIfam" id="NF009222">
    <property type="entry name" value="PRK12570.1"/>
    <property type="match status" value="1"/>
</dbReference>
<dbReference type="SUPFAM" id="SSF53697">
    <property type="entry name" value="SIS domain"/>
    <property type="match status" value="1"/>
</dbReference>
<dbReference type="CDD" id="cd05007">
    <property type="entry name" value="SIS_Etherase"/>
    <property type="match status" value="1"/>
</dbReference>
<organism evidence="14 15">
    <name type="scientific">Candidatus Pullichristensenella stercorigallinarum</name>
    <dbReference type="NCBI Taxonomy" id="2840909"/>
    <lineage>
        <taxon>Bacteria</taxon>
        <taxon>Bacillati</taxon>
        <taxon>Bacillota</taxon>
        <taxon>Clostridia</taxon>
        <taxon>Candidatus Pullichristensenella</taxon>
    </lineage>
</organism>
<accession>A0A9D0ZQY3</accession>
<dbReference type="Gene3D" id="1.10.8.1080">
    <property type="match status" value="1"/>
</dbReference>
<dbReference type="PANTHER" id="PTHR10088">
    <property type="entry name" value="GLUCOKINASE REGULATORY PROTEIN"/>
    <property type="match status" value="1"/>
</dbReference>
<dbReference type="InterPro" id="IPR040190">
    <property type="entry name" value="MURQ/GCKR"/>
</dbReference>
<comment type="subunit">
    <text evidence="1 12">Homodimer.</text>
</comment>
<evidence type="ECO:0000256" key="4">
    <source>
        <dbReference type="ARBA" id="ARBA00051747"/>
    </source>
</evidence>
<comment type="caution">
    <text evidence="14">The sequence shown here is derived from an EMBL/GenBank/DDBJ whole genome shotgun (WGS) entry which is preliminary data.</text>
</comment>
<comment type="pathway">
    <text evidence="5">Amino-sugar metabolism; 1,6-anhydro-N-acetylmuramate degradation.</text>
</comment>
<name>A0A9D0ZQY3_9FIRM</name>
<evidence type="ECO:0000256" key="2">
    <source>
        <dbReference type="ARBA" id="ARBA00023239"/>
    </source>
</evidence>
<dbReference type="EC" id="4.2.1.126" evidence="8 12"/>
<reference evidence="14" key="2">
    <citation type="journal article" date="2021" name="PeerJ">
        <title>Extensive microbial diversity within the chicken gut microbiome revealed by metagenomics and culture.</title>
        <authorList>
            <person name="Gilroy R."/>
            <person name="Ravi A."/>
            <person name="Getino M."/>
            <person name="Pursley I."/>
            <person name="Horton D.L."/>
            <person name="Alikhan N.F."/>
            <person name="Baker D."/>
            <person name="Gharbi K."/>
            <person name="Hall N."/>
            <person name="Watson M."/>
            <person name="Adriaenssens E.M."/>
            <person name="Foster-Nyarko E."/>
            <person name="Jarju S."/>
            <person name="Secka A."/>
            <person name="Antonio M."/>
            <person name="Oren A."/>
            <person name="Chaudhuri R.R."/>
            <person name="La Ragione R."/>
            <person name="Hildebrand F."/>
            <person name="Pallen M.J."/>
        </authorList>
    </citation>
    <scope>NUCLEOTIDE SEQUENCE</scope>
    <source>
        <strain evidence="14">ChiSjej6B24-2974</strain>
    </source>
</reference>
<sequence>MDAYLAGLATESVSETTRDIDLCSTQEMVEMMNREDARVAEAVHAECGHIAQAVDLIYGCLRRGGRLIYLGAGTSGRLGVLDASECPPTFGVDPAMVQGFIAGGDRALRHAVEGCEDSAEDGERLIDELAVGADDAVVGITASGSATYVLAAMRRVKARGGVAIGLCTNAHTRLEEICDVTVAPLVGPEVITGSTRLKSGTAQKMVLNMFTTCAMIKLGKVYGNLMVDLRASNKKLVDRSQRLIMHATGASPEAAARALEAADGHTKLAILMVKTGRDAARAQRLLDSCEGRLRQAIQIAEEEDRNV</sequence>
<evidence type="ECO:0000313" key="14">
    <source>
        <dbReference type="EMBL" id="HIQ83986.1"/>
    </source>
</evidence>
<evidence type="ECO:0000313" key="15">
    <source>
        <dbReference type="Proteomes" id="UP000824260"/>
    </source>
</evidence>
<evidence type="ECO:0000256" key="9">
    <source>
        <dbReference type="ARBA" id="ARBA00070061"/>
    </source>
</evidence>
<dbReference type="FunFam" id="1.10.8.1080:FF:000001">
    <property type="entry name" value="N-acetylmuramic acid 6-phosphate etherase"/>
    <property type="match status" value="1"/>
</dbReference>
<proteinExistence type="inferred from homology"/>
<protein>
    <recommendedName>
        <fullName evidence="9 12">N-acetylmuramic acid 6-phosphate etherase</fullName>
        <shortName evidence="12">MurNAc-6-P etherase</shortName>
        <ecNumber evidence="8 12">4.2.1.126</ecNumber>
    </recommendedName>
    <alternativeName>
        <fullName evidence="11 12">N-acetylmuramic acid 6-phosphate hydrolase</fullName>
    </alternativeName>
    <alternativeName>
        <fullName evidence="10 12">N-acetylmuramic acid 6-phosphate lyase</fullName>
    </alternativeName>
</protein>
<dbReference type="GO" id="GO:0097367">
    <property type="term" value="F:carbohydrate derivative binding"/>
    <property type="evidence" value="ECO:0007669"/>
    <property type="project" value="InterPro"/>
</dbReference>
<comment type="pathway">
    <text evidence="6">Cell wall biogenesis.</text>
</comment>
<dbReference type="NCBIfam" id="NF003915">
    <property type="entry name" value="PRK05441.1"/>
    <property type="match status" value="1"/>
</dbReference>
<evidence type="ECO:0000259" key="13">
    <source>
        <dbReference type="PROSITE" id="PS51464"/>
    </source>
</evidence>